<accession>A0A239PX87</accession>
<dbReference type="Gene3D" id="2.20.200.10">
    <property type="entry name" value="Outer membrane efflux proteins (OEP)"/>
    <property type="match status" value="1"/>
</dbReference>
<keyword evidence="2" id="KW-0732">Signal</keyword>
<protein>
    <submittedName>
        <fullName evidence="3">Efflux transporter, outer membrane factor (OMF) lipoprotein, NodT family</fullName>
    </submittedName>
</protein>
<dbReference type="OrthoDB" id="9783100at2"/>
<proteinExistence type="inferred from homology"/>
<evidence type="ECO:0000256" key="1">
    <source>
        <dbReference type="ARBA" id="ARBA00007613"/>
    </source>
</evidence>
<dbReference type="Gene3D" id="1.20.1600.10">
    <property type="entry name" value="Outer membrane efflux proteins (OEP)"/>
    <property type="match status" value="2"/>
</dbReference>
<dbReference type="SUPFAM" id="SSF56954">
    <property type="entry name" value="Outer membrane efflux proteins (OEP)"/>
    <property type="match status" value="1"/>
</dbReference>
<feature type="chain" id="PRO_5012105171" evidence="2">
    <location>
        <begin position="18"/>
        <end position="521"/>
    </location>
</feature>
<gene>
    <name evidence="3" type="ORF">SAMN06297382_2375</name>
</gene>
<dbReference type="InterPro" id="IPR010131">
    <property type="entry name" value="MdtP/NodT-like"/>
</dbReference>
<reference evidence="3 4" key="1">
    <citation type="submission" date="2017-07" db="EMBL/GenBank/DDBJ databases">
        <authorList>
            <person name="Sun Z.S."/>
            <person name="Albrecht U."/>
            <person name="Echele G."/>
            <person name="Lee C.C."/>
        </authorList>
    </citation>
    <scope>NUCLEOTIDE SEQUENCE [LARGE SCALE GENOMIC DNA]</scope>
    <source>
        <strain evidence="3 4">CGMCC 1.12710</strain>
    </source>
</reference>
<evidence type="ECO:0000313" key="3">
    <source>
        <dbReference type="EMBL" id="SNT74790.1"/>
    </source>
</evidence>
<keyword evidence="3" id="KW-0449">Lipoprotein</keyword>
<dbReference type="PANTHER" id="PTHR30203:SF32">
    <property type="entry name" value="CATION EFFLUX SYSTEM PROTEIN CUSC"/>
    <property type="match status" value="1"/>
</dbReference>
<dbReference type="EMBL" id="FZQA01000006">
    <property type="protein sequence ID" value="SNT74790.1"/>
    <property type="molecule type" value="Genomic_DNA"/>
</dbReference>
<dbReference type="PANTHER" id="PTHR30203">
    <property type="entry name" value="OUTER MEMBRANE CATION EFFLUX PROTEIN"/>
    <property type="match status" value="1"/>
</dbReference>
<comment type="similarity">
    <text evidence="1">Belongs to the outer membrane factor (OMF) (TC 1.B.17) family.</text>
</comment>
<dbReference type="InterPro" id="IPR003423">
    <property type="entry name" value="OMP_efflux"/>
</dbReference>
<dbReference type="Pfam" id="PF02321">
    <property type="entry name" value="OEP"/>
    <property type="match status" value="3"/>
</dbReference>
<dbReference type="Proteomes" id="UP000198346">
    <property type="component" value="Unassembled WGS sequence"/>
</dbReference>
<dbReference type="GO" id="GO:0015562">
    <property type="term" value="F:efflux transmembrane transporter activity"/>
    <property type="evidence" value="ECO:0007669"/>
    <property type="project" value="InterPro"/>
</dbReference>
<feature type="signal peptide" evidence="2">
    <location>
        <begin position="1"/>
        <end position="17"/>
    </location>
</feature>
<evidence type="ECO:0000256" key="2">
    <source>
        <dbReference type="SAM" id="SignalP"/>
    </source>
</evidence>
<dbReference type="RefSeq" id="WP_159462487.1">
    <property type="nucleotide sequence ID" value="NZ_FZQA01000006.1"/>
</dbReference>
<dbReference type="AlphaFoldDB" id="A0A239PX87"/>
<name>A0A239PX87_9PROT</name>
<sequence length="521" mass="55325">MLRGGVAVSLLALGACASVDQTLLDAQLPDPPAAWTASEALGDAPTGDWLAAFGDDALYALIDEAVRHNNTLLAAAANLEAARANSRIARANLLPTLNASANASRNAIVTDPAAAAQSGTGADLGGLRAKELEEMFGVDRDGDGRLDGLDLDGDGFAEAPLPNRRVYINNYSLGAQIQWELDLWGRLADETRAAYRDARASLADFRGAQLSIAGAVAQSWFALIEARQQRELAERDVTARESNLRVTERRFERGVASSLDVRLARSALGSSQANLAFRQRTEKEAARRLEVLLGRYPAAELEAAESLPQLPRLDGAGAPGEILARRPDLLAAEARMEAAGLRARAARKQLLPRLTLSSQISTSGPELADVIDPERLAGNIAAGLFQPLFQGGRVRANAKRARALAEAALLDYAETALRAYEEAENAIAAEAYLAAREEALKLAYEEAAAAEALTERRYASGAATIFNLLDAQTRRISAESAYIQATRQRVANRVVLYLAIGGDFVTEAKLAAAPPGAPGGK</sequence>
<keyword evidence="4" id="KW-1185">Reference proteome</keyword>
<evidence type="ECO:0000313" key="4">
    <source>
        <dbReference type="Proteomes" id="UP000198346"/>
    </source>
</evidence>
<organism evidence="3 4">
    <name type="scientific">Amphiplicatus metriothermophilus</name>
    <dbReference type="NCBI Taxonomy" id="1519374"/>
    <lineage>
        <taxon>Bacteria</taxon>
        <taxon>Pseudomonadati</taxon>
        <taxon>Pseudomonadota</taxon>
        <taxon>Alphaproteobacteria</taxon>
        <taxon>Parvularculales</taxon>
        <taxon>Parvularculaceae</taxon>
        <taxon>Amphiplicatus</taxon>
    </lineage>
</organism>
<dbReference type="PROSITE" id="PS51257">
    <property type="entry name" value="PROKAR_LIPOPROTEIN"/>
    <property type="match status" value="1"/>
</dbReference>